<dbReference type="Pfam" id="PF13306">
    <property type="entry name" value="LRR_5"/>
    <property type="match status" value="3"/>
</dbReference>
<dbReference type="InterPro" id="IPR053139">
    <property type="entry name" value="Surface_bspA-like"/>
</dbReference>
<dbReference type="Gene3D" id="3.80.10.10">
    <property type="entry name" value="Ribonuclease Inhibitor"/>
    <property type="match status" value="3"/>
</dbReference>
<name>A0ABT2Y4L4_9MOLU</name>
<evidence type="ECO:0000256" key="1">
    <source>
        <dbReference type="SAM" id="SignalP"/>
    </source>
</evidence>
<dbReference type="SUPFAM" id="SSF52058">
    <property type="entry name" value="L domain-like"/>
    <property type="match status" value="2"/>
</dbReference>
<dbReference type="EMBL" id="JAOVQM010000001">
    <property type="protein sequence ID" value="MCV2231403.1"/>
    <property type="molecule type" value="Genomic_DNA"/>
</dbReference>
<evidence type="ECO:0000313" key="3">
    <source>
        <dbReference type="Proteomes" id="UP001177160"/>
    </source>
</evidence>
<dbReference type="RefSeq" id="WP_263607515.1">
    <property type="nucleotide sequence ID" value="NZ_JAOVQM010000001.1"/>
</dbReference>
<dbReference type="InterPro" id="IPR032675">
    <property type="entry name" value="LRR_dom_sf"/>
</dbReference>
<dbReference type="PANTHER" id="PTHR45661">
    <property type="entry name" value="SURFACE ANTIGEN"/>
    <property type="match status" value="1"/>
</dbReference>
<accession>A0ABT2Y4L4</accession>
<dbReference type="Proteomes" id="UP001177160">
    <property type="component" value="Unassembled WGS sequence"/>
</dbReference>
<comment type="caution">
    <text evidence="2">The sequence shown here is derived from an EMBL/GenBank/DDBJ whole genome shotgun (WGS) entry which is preliminary data.</text>
</comment>
<gene>
    <name evidence="2" type="ORF">N7548_01000</name>
</gene>
<dbReference type="InterPro" id="IPR026906">
    <property type="entry name" value="LRR_5"/>
</dbReference>
<evidence type="ECO:0000313" key="2">
    <source>
        <dbReference type="EMBL" id="MCV2231403.1"/>
    </source>
</evidence>
<reference evidence="2" key="1">
    <citation type="submission" date="2022-09" db="EMBL/GenBank/DDBJ databases">
        <title>Novel Mycoplasma species identified in domestic and wild animals.</title>
        <authorList>
            <person name="Volokhov D.V."/>
            <person name="Furtak V.A."/>
            <person name="Zagorodnyaya T.A."/>
        </authorList>
    </citation>
    <scope>NUCLEOTIDE SEQUENCE</scope>
    <source>
        <strain evidence="2">Oakley</strain>
    </source>
</reference>
<feature type="signal peptide" evidence="1">
    <location>
        <begin position="1"/>
        <end position="20"/>
    </location>
</feature>
<sequence>MKKTRLWWFLLIFFLTGCQALPPSSEVPFEFTFETVDEQVYITGYVGKIPKNLTLPAKMDDDPVYGIKKDAFRLAKVESIFVPASIEVIESGAFYAAKLHEITFHKDSKLRLIQSYAFAYTELIEIEIPASVVSLGDYAFTHSTLEEIQFKSNTQLKTIGKYAFYNNVLLNFIVLPEGVTSIGDYAFYAAFKLDFVTIPASVTSIGVDAFGFTRLLTRIEVDGDNLQYKDINGVLLSKDGKLLIHYPSNHLERIYTLPDSVTFIEDHAFMGSRIESIVFSPNTQLRTIGKMAFKQTRLKGNIHIPSGVTAIYEEAFFTKDIKSIFIPDTVTSIGEDAFDKFYIQNIFVEFEENTINKTNALNFVLGNVFYEAIYGETAQFSYIQFPTEVYVYEYINTPVTYEITIPDTINGLPVTRILTSAFMNTFITKVTIGVNVEVIHSRAFLNAEKLQTVEFVSGSKIQSINGFSFYGTDALDSLTLPTGLTTIQFGAFMSSGLEYIYIPNTVNNVAMNVFLDNPNLTIYTEFKSIPTTWDASFNPDNVPLVYESTP</sequence>
<keyword evidence="3" id="KW-1185">Reference proteome</keyword>
<proteinExistence type="predicted"/>
<organism evidence="2 3">
    <name type="scientific">Paracholeplasma manati</name>
    <dbReference type="NCBI Taxonomy" id="591373"/>
    <lineage>
        <taxon>Bacteria</taxon>
        <taxon>Bacillati</taxon>
        <taxon>Mycoplasmatota</taxon>
        <taxon>Mollicutes</taxon>
        <taxon>Acholeplasmatales</taxon>
        <taxon>Acholeplasmataceae</taxon>
        <taxon>Paracholeplasma</taxon>
    </lineage>
</organism>
<keyword evidence="1" id="KW-0732">Signal</keyword>
<protein>
    <submittedName>
        <fullName evidence="2">Leucine-rich repeat domain-containing protein</fullName>
    </submittedName>
</protein>
<dbReference type="PANTHER" id="PTHR45661:SF3">
    <property type="entry name" value="IG-LIKE DOMAIN-CONTAINING PROTEIN"/>
    <property type="match status" value="1"/>
</dbReference>
<feature type="chain" id="PRO_5047451151" evidence="1">
    <location>
        <begin position="21"/>
        <end position="550"/>
    </location>
</feature>
<dbReference type="PROSITE" id="PS51257">
    <property type="entry name" value="PROKAR_LIPOPROTEIN"/>
    <property type="match status" value="1"/>
</dbReference>